<keyword evidence="2" id="KW-1185">Reference proteome</keyword>
<organism evidence="1 2">
    <name type="scientific">Curvibacter phage P26059B</name>
    <dbReference type="NCBI Taxonomy" id="1983784"/>
    <lineage>
        <taxon>Viruses</taxon>
        <taxon>Duplodnaviria</taxon>
        <taxon>Heunggongvirae</taxon>
        <taxon>Uroviricota</taxon>
        <taxon>Caudoviricetes</taxon>
        <taxon>Autographivirales</taxon>
        <taxon>Autonotataviridae</taxon>
        <taxon>Kalppathivirus</taxon>
        <taxon>Kalppathivirus P26059B</taxon>
    </lineage>
</organism>
<reference evidence="1 2" key="1">
    <citation type="journal article" date="2018" name="Sci. Rep.">
        <title>Genomic and ecological study of two distinctive freshwater bacteriophages infecting a Comamonadaceae bacterium.</title>
        <authorList>
            <person name="Moon K."/>
            <person name="Kang I."/>
            <person name="Kim S."/>
            <person name="Kim S.J."/>
            <person name="Cho J.C."/>
        </authorList>
    </citation>
    <scope>NUCLEOTIDE SEQUENCE [LARGE SCALE GENOMIC DNA]</scope>
</reference>
<protein>
    <submittedName>
        <fullName evidence="1">Uncharacterized protein</fullName>
    </submittedName>
</protein>
<name>A0A384UJ70_9CAUD</name>
<dbReference type="EMBL" id="KY981272">
    <property type="protein sequence ID" value="ASJ79277.1"/>
    <property type="molecule type" value="Genomic_DNA"/>
</dbReference>
<proteinExistence type="predicted"/>
<dbReference type="Proteomes" id="UP000261817">
    <property type="component" value="Segment"/>
</dbReference>
<gene>
    <name evidence="1" type="ORF">P26059B_0001</name>
</gene>
<evidence type="ECO:0000313" key="1">
    <source>
        <dbReference type="EMBL" id="ASJ79277.1"/>
    </source>
</evidence>
<accession>A0A384UJ70</accession>
<evidence type="ECO:0000313" key="2">
    <source>
        <dbReference type="Proteomes" id="UP000261817"/>
    </source>
</evidence>
<sequence>MRVNDLPSAGLLSNGTRLRIEASKAISAVQINAGIAANGGKSRSAKQLQDFFTFCANTMTTFLDVVVPTIVARSIAPSAASELVITASEGLNKANVPDVGDFVIAGQVRTITKCVIDGPFVRLTVSAPFITGAVTVAYTQSATVSKRLQDASGNQVASFTATAVTNGIV</sequence>